<feature type="region of interest" description="Disordered" evidence="1">
    <location>
        <begin position="99"/>
        <end position="161"/>
    </location>
</feature>
<evidence type="ECO:0000313" key="4">
    <source>
        <dbReference type="Proteomes" id="UP000070501"/>
    </source>
</evidence>
<feature type="compositionally biased region" description="Basic residues" evidence="1">
    <location>
        <begin position="300"/>
        <end position="310"/>
    </location>
</feature>
<feature type="compositionally biased region" description="Basic and acidic residues" evidence="1">
    <location>
        <begin position="122"/>
        <end position="138"/>
    </location>
</feature>
<sequence length="410" mass="46517">MPPPIPHPETALHLYRHLLREATYLPALCRPWISDRIKTRYRDCREAESARADTYTRQAHGDLRYLRSATAGHVDRLLHLCYLATGRVGKRRRLLAKSGLARDPPASTASLEGESFLPDVSEDSKHKNGKENEPDRSEPALTQREHTRKKRDRHSRKTDLPPDWLDNWAVDKLTALARSQADKKLPHTITHDMRRTWDPEKNMSRENSWGLPIQARTERSRLRLGWARNFKALLPPLPRSEWESLEGLVNGRGRPEDYRLPRRRPVAKSTVVGDSGKDMHSSSPGPGITWQDIINTPVRRLQHGSSRKMKSLTGLDEMDQDPRGPGRPEGLRTLGGRKMRRMLYQPVWMASLTMEKHAVSGNFKVKWGQVSPTISSAAGKELPFFDGVETSGGRKSKSGAKQRGRGSRNS</sequence>
<dbReference type="OrthoDB" id="5521299at2759"/>
<feature type="domain" description="LYR motif-containing protein Cup1-like N-terminal" evidence="2">
    <location>
        <begin position="14"/>
        <end position="93"/>
    </location>
</feature>
<feature type="compositionally biased region" description="Basic residues" evidence="1">
    <location>
        <begin position="394"/>
        <end position="410"/>
    </location>
</feature>
<evidence type="ECO:0000256" key="1">
    <source>
        <dbReference type="SAM" id="MobiDB-lite"/>
    </source>
</evidence>
<evidence type="ECO:0000259" key="2">
    <source>
        <dbReference type="Pfam" id="PF20263"/>
    </source>
</evidence>
<feature type="compositionally biased region" description="Basic and acidic residues" evidence="1">
    <location>
        <begin position="320"/>
        <end position="330"/>
    </location>
</feature>
<dbReference type="InterPro" id="IPR046896">
    <property type="entry name" value="Cup1-like_N"/>
</dbReference>
<gene>
    <name evidence="3" type="ORF">Micbo1qcDRAFT_213521</name>
</gene>
<dbReference type="Pfam" id="PF20263">
    <property type="entry name" value="LYRM2-like"/>
    <property type="match status" value="1"/>
</dbReference>
<dbReference type="EMBL" id="KQ964256">
    <property type="protein sequence ID" value="KXJ89155.1"/>
    <property type="molecule type" value="Genomic_DNA"/>
</dbReference>
<reference evidence="4" key="1">
    <citation type="submission" date="2016-02" db="EMBL/GenBank/DDBJ databases">
        <title>Draft genome sequence of Microdochium bolleyi, a fungal endophyte of beachgrass.</title>
        <authorList>
            <consortium name="DOE Joint Genome Institute"/>
            <person name="David A.S."/>
            <person name="May G."/>
            <person name="Haridas S."/>
            <person name="Lim J."/>
            <person name="Wang M."/>
            <person name="Labutti K."/>
            <person name="Lipzen A."/>
            <person name="Barry K."/>
            <person name="Grigoriev I.V."/>
        </authorList>
    </citation>
    <scope>NUCLEOTIDE SEQUENCE [LARGE SCALE GENOMIC DNA]</scope>
    <source>
        <strain evidence="4">J235TASD1</strain>
    </source>
</reference>
<protein>
    <recommendedName>
        <fullName evidence="2">LYR motif-containing protein Cup1-like N-terminal domain-containing protein</fullName>
    </recommendedName>
</protein>
<proteinExistence type="predicted"/>
<name>A0A136IW86_9PEZI</name>
<feature type="compositionally biased region" description="Basic residues" evidence="1">
    <location>
        <begin position="146"/>
        <end position="156"/>
    </location>
</feature>
<dbReference type="InParanoid" id="A0A136IW86"/>
<keyword evidence="4" id="KW-1185">Reference proteome</keyword>
<dbReference type="Proteomes" id="UP000070501">
    <property type="component" value="Unassembled WGS sequence"/>
</dbReference>
<accession>A0A136IW86</accession>
<feature type="region of interest" description="Disordered" evidence="1">
    <location>
        <begin position="265"/>
        <end position="337"/>
    </location>
</feature>
<feature type="region of interest" description="Disordered" evidence="1">
    <location>
        <begin position="378"/>
        <end position="410"/>
    </location>
</feature>
<dbReference type="AlphaFoldDB" id="A0A136IW86"/>
<evidence type="ECO:0000313" key="3">
    <source>
        <dbReference type="EMBL" id="KXJ89155.1"/>
    </source>
</evidence>
<dbReference type="CDD" id="cd20273">
    <property type="entry name" value="Complex1_LYR_unchar"/>
    <property type="match status" value="1"/>
</dbReference>
<organism evidence="3 4">
    <name type="scientific">Microdochium bolleyi</name>
    <dbReference type="NCBI Taxonomy" id="196109"/>
    <lineage>
        <taxon>Eukaryota</taxon>
        <taxon>Fungi</taxon>
        <taxon>Dikarya</taxon>
        <taxon>Ascomycota</taxon>
        <taxon>Pezizomycotina</taxon>
        <taxon>Sordariomycetes</taxon>
        <taxon>Xylariomycetidae</taxon>
        <taxon>Xylariales</taxon>
        <taxon>Microdochiaceae</taxon>
        <taxon>Microdochium</taxon>
    </lineage>
</organism>